<proteinExistence type="predicted"/>
<protein>
    <submittedName>
        <fullName evidence="1">Uncharacterized protein</fullName>
    </submittedName>
</protein>
<organism evidence="1 2">
    <name type="scientific">Aspergillus melleus</name>
    <dbReference type="NCBI Taxonomy" id="138277"/>
    <lineage>
        <taxon>Eukaryota</taxon>
        <taxon>Fungi</taxon>
        <taxon>Dikarya</taxon>
        <taxon>Ascomycota</taxon>
        <taxon>Pezizomycotina</taxon>
        <taxon>Eurotiomycetes</taxon>
        <taxon>Eurotiomycetidae</taxon>
        <taxon>Eurotiales</taxon>
        <taxon>Aspergillaceae</taxon>
        <taxon>Aspergillus</taxon>
        <taxon>Aspergillus subgen. Circumdati</taxon>
    </lineage>
</organism>
<dbReference type="Proteomes" id="UP001177260">
    <property type="component" value="Unassembled WGS sequence"/>
</dbReference>
<keyword evidence="2" id="KW-1185">Reference proteome</keyword>
<sequence>MSSDPAKQYAEIMGYQPHGNFLYKPQDARDLPLGSVGYFDRNEDWVELANLMERGNPESKGYGPFRHTLQVGEVKECYWDKQSGESEVGRSSRATAEASGAMAAAPVDVSVQMKRNTSSTGSAALITGSAVRKHKLKNPFKHEMMDWVDENAAEIIKPRRRRHEIRDRGLFVIMAVWVTDECAVKLTTGKKSDVDLSLDLGATGIGKTKNGYVVSFAGVEYSLKWLAKKRSVPVDIERQTISLPVPKPRPIDGTPEAQETSESEADSEGEDAGEKVCNAFGMDDSDDEAEREHTQQQEDARKAVVEKVLQIRQIENEERRKEEMIKLLKEDLQARAIIGQRFKEQEAQD</sequence>
<dbReference type="EMBL" id="JAOPJF010000032">
    <property type="protein sequence ID" value="KAK1144300.1"/>
    <property type="molecule type" value="Genomic_DNA"/>
</dbReference>
<gene>
    <name evidence="1" type="ORF">N8T08_005714</name>
</gene>
<comment type="caution">
    <text evidence="1">The sequence shown here is derived from an EMBL/GenBank/DDBJ whole genome shotgun (WGS) entry which is preliminary data.</text>
</comment>
<name>A0ACC3B2D8_9EURO</name>
<evidence type="ECO:0000313" key="1">
    <source>
        <dbReference type="EMBL" id="KAK1144300.1"/>
    </source>
</evidence>
<accession>A0ACC3B2D8</accession>
<reference evidence="1 2" key="1">
    <citation type="journal article" date="2023" name="ACS Omega">
        <title>Identification of the Neoaspergillic Acid Biosynthesis Gene Cluster by Establishing an In Vitro CRISPR-Ribonucleoprotein Genetic System in Aspergillus melleus.</title>
        <authorList>
            <person name="Yuan B."/>
            <person name="Grau M.F."/>
            <person name="Murata R.M."/>
            <person name="Torok T."/>
            <person name="Venkateswaran K."/>
            <person name="Stajich J.E."/>
            <person name="Wang C.C.C."/>
        </authorList>
    </citation>
    <scope>NUCLEOTIDE SEQUENCE [LARGE SCALE GENOMIC DNA]</scope>
    <source>
        <strain evidence="1 2">IMV 1140</strain>
    </source>
</reference>
<evidence type="ECO:0000313" key="2">
    <source>
        <dbReference type="Proteomes" id="UP001177260"/>
    </source>
</evidence>